<sequence>MLDENYIGDLVPPPQYDWYIKINPKSKYIDIDTEKEEPVMVYTTIVLVKNINLDFIENQMILEYRNKKLGIFQGTRKTYKYLLNKRVPIIWNGITEQNIFSKKYILYEEGMENTNDLFYYKSVILKVFK</sequence>
<gene>
    <name evidence="1" type="ORF">H312_01871</name>
</gene>
<dbReference type="OrthoDB" id="10286829at2759"/>
<dbReference type="EMBL" id="KK365166">
    <property type="protein sequence ID" value="KCZ80709.1"/>
    <property type="molecule type" value="Genomic_DNA"/>
</dbReference>
<reference evidence="1 2" key="2">
    <citation type="submission" date="2014-03" db="EMBL/GenBank/DDBJ databases">
        <title>The Genome Sequence of Anncaliia algerae insect isolate PRA339.</title>
        <authorList>
            <consortium name="The Broad Institute Genome Sequencing Platform"/>
            <consortium name="The Broad Institute Genome Sequencing Center for Infectious Disease"/>
            <person name="Cuomo C."/>
            <person name="Becnel J."/>
            <person name="Sanscrainte N."/>
            <person name="Walker B."/>
            <person name="Young S.K."/>
            <person name="Zeng Q."/>
            <person name="Gargeya S."/>
            <person name="Fitzgerald M."/>
            <person name="Haas B."/>
            <person name="Abouelleil A."/>
            <person name="Alvarado L."/>
            <person name="Arachchi H.M."/>
            <person name="Berlin A.M."/>
            <person name="Chapman S.B."/>
            <person name="Dewar J."/>
            <person name="Goldberg J."/>
            <person name="Griggs A."/>
            <person name="Gujja S."/>
            <person name="Hansen M."/>
            <person name="Howarth C."/>
            <person name="Imamovic A."/>
            <person name="Larimer J."/>
            <person name="McCowan C."/>
            <person name="Murphy C."/>
            <person name="Neiman D."/>
            <person name="Pearson M."/>
            <person name="Priest M."/>
            <person name="Roberts A."/>
            <person name="Saif S."/>
            <person name="Shea T."/>
            <person name="Sisk P."/>
            <person name="Sykes S."/>
            <person name="Wortman J."/>
            <person name="Nusbaum C."/>
            <person name="Birren B."/>
        </authorList>
    </citation>
    <scope>NUCLEOTIDE SEQUENCE [LARGE SCALE GENOMIC DNA]</scope>
    <source>
        <strain evidence="1 2">PRA339</strain>
    </source>
</reference>
<protein>
    <submittedName>
        <fullName evidence="1">Uncharacterized protein</fullName>
    </submittedName>
</protein>
<reference evidence="2" key="1">
    <citation type="submission" date="2013-02" db="EMBL/GenBank/DDBJ databases">
        <authorList>
            <consortium name="The Broad Institute Genome Sequencing Platform"/>
            <person name="Cuomo C."/>
            <person name="Becnel J."/>
            <person name="Sanscrainte N."/>
            <person name="Walker B."/>
            <person name="Young S.K."/>
            <person name="Zeng Q."/>
            <person name="Gargeya S."/>
            <person name="Fitzgerald M."/>
            <person name="Haas B."/>
            <person name="Abouelleil A."/>
            <person name="Alvarado L."/>
            <person name="Arachchi H.M."/>
            <person name="Berlin A.M."/>
            <person name="Chapman S.B."/>
            <person name="Dewar J."/>
            <person name="Goldberg J."/>
            <person name="Griggs A."/>
            <person name="Gujja S."/>
            <person name="Hansen M."/>
            <person name="Howarth C."/>
            <person name="Imamovic A."/>
            <person name="Larimer J."/>
            <person name="McCowan C."/>
            <person name="Murphy C."/>
            <person name="Neiman D."/>
            <person name="Pearson M."/>
            <person name="Priest M."/>
            <person name="Roberts A."/>
            <person name="Saif S."/>
            <person name="Shea T."/>
            <person name="Sisk P."/>
            <person name="Sykes S."/>
            <person name="Wortman J."/>
            <person name="Nusbaum C."/>
            <person name="Birren B."/>
        </authorList>
    </citation>
    <scope>NUCLEOTIDE SEQUENCE [LARGE SCALE GENOMIC DNA]</scope>
    <source>
        <strain evidence="2">PRA339</strain>
    </source>
</reference>
<proteinExistence type="predicted"/>
<dbReference type="VEuPathDB" id="MicrosporidiaDB:H312_01871"/>
<evidence type="ECO:0000313" key="2">
    <source>
        <dbReference type="Proteomes" id="UP000030655"/>
    </source>
</evidence>
<name>A0A059F136_9MICR</name>
<dbReference type="AlphaFoldDB" id="A0A059F136"/>
<dbReference type="Proteomes" id="UP000030655">
    <property type="component" value="Unassembled WGS sequence"/>
</dbReference>
<dbReference type="HOGENOM" id="CLU_160117_0_0_1"/>
<accession>A0A059F136</accession>
<keyword evidence="2" id="KW-1185">Reference proteome</keyword>
<organism evidence="1 2">
    <name type="scientific">Anncaliia algerae PRA339</name>
    <dbReference type="NCBI Taxonomy" id="1288291"/>
    <lineage>
        <taxon>Eukaryota</taxon>
        <taxon>Fungi</taxon>
        <taxon>Fungi incertae sedis</taxon>
        <taxon>Microsporidia</taxon>
        <taxon>Tubulinosematoidea</taxon>
        <taxon>Tubulinosematidae</taxon>
        <taxon>Anncaliia</taxon>
    </lineage>
</organism>
<evidence type="ECO:0000313" key="1">
    <source>
        <dbReference type="EMBL" id="KCZ80709.1"/>
    </source>
</evidence>